<proteinExistence type="predicted"/>
<evidence type="ECO:0000313" key="2">
    <source>
        <dbReference type="EMBL" id="TLS68524.1"/>
    </source>
</evidence>
<evidence type="ECO:0000313" key="3">
    <source>
        <dbReference type="Proteomes" id="UP000306585"/>
    </source>
</evidence>
<dbReference type="InterPro" id="IPR003607">
    <property type="entry name" value="HD/PDEase_dom"/>
</dbReference>
<dbReference type="Pfam" id="PF08668">
    <property type="entry name" value="HDOD"/>
    <property type="match status" value="1"/>
</dbReference>
<dbReference type="InterPro" id="IPR006675">
    <property type="entry name" value="HDIG_dom"/>
</dbReference>
<keyword evidence="3" id="KW-1185">Reference proteome</keyword>
<name>A0A5R9H0F2_9PROT</name>
<gene>
    <name evidence="2" type="ORF">FEF65_02090</name>
</gene>
<evidence type="ECO:0000259" key="1">
    <source>
        <dbReference type="PROSITE" id="PS51833"/>
    </source>
</evidence>
<sequence length="330" mass="35590">MTQLTGVVMQDQASQYPGAGQVTMPADVPAQFMLPLDDSCTLYSQLLPMAGSPTRLALYQNSIHSLSLPSALWDAFQRACNRGASNQQLADIIKSDPVLAATLLRSVNSAGFGLRTPINDVGRAISHLGHSLTRSVVARHSFSSNIASKGKEYHARTLWKHGMAVSALAEIVARYIPGCDGDEAATLGLFHDVGRISFDLFTQFMQSATLDPEKGHLAYECARFGCTHIDLGVLLATHWELPEKIVQGIIYHHHPGHSSADTVPEEVRAEVLAVYLADLLAIRLGFAGGNPGLMFPHASFAGMLSKATLGEIMNDKRVSAELTRVAAIEF</sequence>
<organism evidence="2 3">
    <name type="scientific">Mariprofundus erugo</name>
    <dbReference type="NCBI Taxonomy" id="2528639"/>
    <lineage>
        <taxon>Bacteria</taxon>
        <taxon>Pseudomonadati</taxon>
        <taxon>Pseudomonadota</taxon>
        <taxon>Candidatius Mariprofundia</taxon>
        <taxon>Mariprofundales</taxon>
        <taxon>Mariprofundaceae</taxon>
        <taxon>Mariprofundus</taxon>
    </lineage>
</organism>
<feature type="domain" description="HDOD" evidence="1">
    <location>
        <begin position="65"/>
        <end position="255"/>
    </location>
</feature>
<accession>A0A5R9H0F2</accession>
<dbReference type="Gene3D" id="1.10.3210.10">
    <property type="entry name" value="Hypothetical protein af1432"/>
    <property type="match status" value="1"/>
</dbReference>
<dbReference type="PROSITE" id="PS51833">
    <property type="entry name" value="HDOD"/>
    <property type="match status" value="1"/>
</dbReference>
<dbReference type="SUPFAM" id="SSF109604">
    <property type="entry name" value="HD-domain/PDEase-like"/>
    <property type="match status" value="1"/>
</dbReference>
<dbReference type="AlphaFoldDB" id="A0A5R9H0F2"/>
<dbReference type="OrthoDB" id="9770715at2"/>
<reference evidence="2 3" key="1">
    <citation type="journal article" date="2019" name="Appl. Environ. Microbiol.">
        <title>Environmental Evidence and Genomic Insight of Iron-oxidizing Bacteria Preference Towards More Corrosion Resistant Stainless Steel at Higher Salinities.</title>
        <authorList>
            <person name="Garrison C.E."/>
            <person name="Price K.A."/>
            <person name="Field E.K."/>
        </authorList>
    </citation>
    <scope>NUCLEOTIDE SEQUENCE [LARGE SCALE GENOMIC DNA]</scope>
    <source>
        <strain evidence="2 3">P3</strain>
    </source>
</reference>
<dbReference type="SMART" id="SM00471">
    <property type="entry name" value="HDc"/>
    <property type="match status" value="1"/>
</dbReference>
<dbReference type="Proteomes" id="UP000306585">
    <property type="component" value="Unassembled WGS sequence"/>
</dbReference>
<protein>
    <submittedName>
        <fullName evidence="2">HDOD domain-containing protein</fullName>
    </submittedName>
</protein>
<comment type="caution">
    <text evidence="2">The sequence shown here is derived from an EMBL/GenBank/DDBJ whole genome shotgun (WGS) entry which is preliminary data.</text>
</comment>
<dbReference type="PANTHER" id="PTHR33525">
    <property type="match status" value="1"/>
</dbReference>
<dbReference type="InterPro" id="IPR052340">
    <property type="entry name" value="RNase_Y/CdgJ"/>
</dbReference>
<dbReference type="CDD" id="cd00077">
    <property type="entry name" value="HDc"/>
    <property type="match status" value="1"/>
</dbReference>
<dbReference type="InterPro" id="IPR013976">
    <property type="entry name" value="HDOD"/>
</dbReference>
<dbReference type="EMBL" id="VBRY01000002">
    <property type="protein sequence ID" value="TLS68524.1"/>
    <property type="molecule type" value="Genomic_DNA"/>
</dbReference>
<dbReference type="PANTHER" id="PTHR33525:SF4">
    <property type="entry name" value="CYCLIC DI-GMP PHOSPHODIESTERASE CDGJ"/>
    <property type="match status" value="1"/>
</dbReference>
<dbReference type="NCBIfam" id="TIGR00277">
    <property type="entry name" value="HDIG"/>
    <property type="match status" value="1"/>
</dbReference>